<dbReference type="Pfam" id="PF06114">
    <property type="entry name" value="Peptidase_M78"/>
    <property type="match status" value="1"/>
</dbReference>
<dbReference type="Proteomes" id="UP000041827">
    <property type="component" value="Unassembled WGS sequence"/>
</dbReference>
<accession>A0A1S9ZNV9</accession>
<protein>
    <submittedName>
        <fullName evidence="4">ImmA/IrrE family metallo-endopeptidase</fullName>
    </submittedName>
    <submittedName>
        <fullName evidence="2">Zn peptidase</fullName>
    </submittedName>
</protein>
<dbReference type="Proteomes" id="UP000743672">
    <property type="component" value="Unassembled WGS sequence"/>
</dbReference>
<dbReference type="PANTHER" id="PTHR43236:SF1">
    <property type="entry name" value="BLL7220 PROTEIN"/>
    <property type="match status" value="1"/>
</dbReference>
<dbReference type="Proteomes" id="UP000285038">
    <property type="component" value="Unassembled WGS sequence"/>
</dbReference>
<accession>A0A0T8TII3</accession>
<dbReference type="GeneID" id="45219348"/>
<dbReference type="EMBL" id="CFGT01000040">
    <property type="protein sequence ID" value="CEY66919.1"/>
    <property type="molecule type" value="Genomic_DNA"/>
</dbReference>
<evidence type="ECO:0000313" key="7">
    <source>
        <dbReference type="Proteomes" id="UP000048179"/>
    </source>
</evidence>
<dbReference type="Proteomes" id="UP000048179">
    <property type="component" value="Unassembled WGS sequence"/>
</dbReference>
<feature type="domain" description="IrrE N-terminal-like" evidence="1">
    <location>
        <begin position="46"/>
        <end position="174"/>
    </location>
</feature>
<reference evidence="3" key="2">
    <citation type="submission" date="2015-03" db="EMBL/GenBank/DDBJ databases">
        <authorList>
            <person name="Murphy D."/>
        </authorList>
    </citation>
    <scope>NUCLEOTIDE SEQUENCE [LARGE SCALE GENOMIC DNA]</scope>
    <source>
        <strain evidence="3">SMRU2248</strain>
    </source>
</reference>
<proteinExistence type="predicted"/>
<evidence type="ECO:0000313" key="2">
    <source>
        <dbReference type="EMBL" id="CEY66919.1"/>
    </source>
</evidence>
<reference evidence="4" key="4">
    <citation type="journal article" date="2020" name="J. Clin. Microbiol.">
        <title>Streptococcus pseudopneumoniae: Use of whole genome sequences to validate methods used for identification.</title>
        <authorList>
            <person name="Jensen C.S."/>
            <person name="Iversen K.H."/>
            <person name="Dargis R."/>
            <person name="Shewmaker P."/>
            <person name="Rasmussen S."/>
            <person name="Christensen J.J."/>
            <person name="Nielsen X.C."/>
        </authorList>
    </citation>
    <scope>NUCLEOTIDE SEQUENCE</scope>
    <source>
        <strain evidence="4">256-03</strain>
    </source>
</reference>
<dbReference type="RefSeq" id="WP_000335401.1">
    <property type="nucleotide sequence ID" value="NZ_CFGT01000040.1"/>
</dbReference>
<organism evidence="2 7">
    <name type="scientific">Streptococcus pseudopneumoniae</name>
    <dbReference type="NCBI Taxonomy" id="257758"/>
    <lineage>
        <taxon>Bacteria</taxon>
        <taxon>Bacillati</taxon>
        <taxon>Bacillota</taxon>
        <taxon>Bacilli</taxon>
        <taxon>Lactobacillales</taxon>
        <taxon>Streptococcaceae</taxon>
        <taxon>Streptococcus</taxon>
    </lineage>
</organism>
<gene>
    <name evidence="5" type="ORF">D6867_03515</name>
    <name evidence="2" type="ORF">ERS020247_02081</name>
    <name evidence="3" type="ORF">ERS021757_02189</name>
    <name evidence="4" type="ORF">IAI20_07070</name>
</gene>
<evidence type="ECO:0000313" key="8">
    <source>
        <dbReference type="Proteomes" id="UP000285038"/>
    </source>
</evidence>
<name>A0A0T8TII3_9STRE</name>
<dbReference type="InterPro" id="IPR052345">
    <property type="entry name" value="Rad_response_metalloprotease"/>
</dbReference>
<evidence type="ECO:0000259" key="1">
    <source>
        <dbReference type="Pfam" id="PF06114"/>
    </source>
</evidence>
<evidence type="ECO:0000313" key="3">
    <source>
        <dbReference type="EMBL" id="CKB25730.1"/>
    </source>
</evidence>
<dbReference type="EMBL" id="JACSZI010000030">
    <property type="protein sequence ID" value="MBF9673850.1"/>
    <property type="molecule type" value="Genomic_DNA"/>
</dbReference>
<reference evidence="5 8" key="3">
    <citation type="submission" date="2018-09" db="EMBL/GenBank/DDBJ databases">
        <authorList>
            <person name="Handem S."/>
        </authorList>
    </citation>
    <scope>NUCLEOTIDE SEQUENCE [LARGE SCALE GENOMIC DNA]</scope>
    <source>
        <strain evidence="5 8">Spain2270</strain>
    </source>
</reference>
<dbReference type="Gene3D" id="1.10.10.2910">
    <property type="match status" value="1"/>
</dbReference>
<evidence type="ECO:0000313" key="6">
    <source>
        <dbReference type="Proteomes" id="UP000041827"/>
    </source>
</evidence>
<dbReference type="PANTHER" id="PTHR43236">
    <property type="entry name" value="ANTITOXIN HIGA1"/>
    <property type="match status" value="1"/>
</dbReference>
<dbReference type="AlphaFoldDB" id="A0A0T8TII3"/>
<reference evidence="6 7" key="1">
    <citation type="submission" date="2015-03" db="EMBL/GenBank/DDBJ databases">
        <authorList>
            <consortium name="Pathogen Informatics"/>
        </authorList>
    </citation>
    <scope>NUCLEOTIDE SEQUENCE [LARGE SCALE GENOMIC DNA]</scope>
    <source>
        <strain evidence="6">SMRU2248</strain>
        <strain evidence="2 7">SMRU737</strain>
    </source>
</reference>
<evidence type="ECO:0000313" key="4">
    <source>
        <dbReference type="EMBL" id="MBF9673850.1"/>
    </source>
</evidence>
<sequence>MCKVYKYSELYSTDFMSYFDNKKEVISDIELQSDEYSIDIDKIIAELGIEVIETYFDSHSGKYDADTKKMYVNILEPLQRQRFTKSHELGHFVLKHEGISEREQTPVANAKERAANQFAAELLMPQKLIIKAIDRMAIDYSMTWEELDTLNDEIIITYLAEKLNVSNPAMKYRLINLGVLSI</sequence>
<dbReference type="EMBL" id="RAHZ01000016">
    <property type="protein sequence ID" value="RJY13033.1"/>
    <property type="molecule type" value="Genomic_DNA"/>
</dbReference>
<evidence type="ECO:0000313" key="5">
    <source>
        <dbReference type="EMBL" id="RJY13033.1"/>
    </source>
</evidence>
<keyword evidence="8" id="KW-1185">Reference proteome</keyword>
<dbReference type="InterPro" id="IPR010359">
    <property type="entry name" value="IrrE_HExxH"/>
</dbReference>
<dbReference type="EMBL" id="CMJT01000034">
    <property type="protein sequence ID" value="CKB25730.1"/>
    <property type="molecule type" value="Genomic_DNA"/>
</dbReference>